<comment type="caution">
    <text evidence="2">The sequence shown here is derived from an EMBL/GenBank/DDBJ whole genome shotgun (WGS) entry which is preliminary data.</text>
</comment>
<protein>
    <recommendedName>
        <fullName evidence="4">PILR alpha-associated neural protein</fullName>
    </recommendedName>
</protein>
<organism evidence="2 3">
    <name type="scientific">Pleurodeles waltl</name>
    <name type="common">Iberian ribbed newt</name>
    <dbReference type="NCBI Taxonomy" id="8319"/>
    <lineage>
        <taxon>Eukaryota</taxon>
        <taxon>Metazoa</taxon>
        <taxon>Chordata</taxon>
        <taxon>Craniata</taxon>
        <taxon>Vertebrata</taxon>
        <taxon>Euteleostomi</taxon>
        <taxon>Amphibia</taxon>
        <taxon>Batrachia</taxon>
        <taxon>Caudata</taxon>
        <taxon>Salamandroidea</taxon>
        <taxon>Salamandridae</taxon>
        <taxon>Pleurodelinae</taxon>
        <taxon>Pleurodeles</taxon>
    </lineage>
</organism>
<name>A0AAV7P2A0_PLEWA</name>
<accession>A0AAV7P2A0</accession>
<dbReference type="PANTHER" id="PTHR32023">
    <property type="entry name" value="PILR ALPHA-ASSOCIATED NEURAL PROTEIN"/>
    <property type="match status" value="1"/>
</dbReference>
<proteinExistence type="predicted"/>
<keyword evidence="1" id="KW-1133">Transmembrane helix</keyword>
<keyword evidence="1" id="KW-0472">Membrane</keyword>
<dbReference type="EMBL" id="JANPWB010000011">
    <property type="protein sequence ID" value="KAJ1122451.1"/>
    <property type="molecule type" value="Genomic_DNA"/>
</dbReference>
<dbReference type="GO" id="GO:0050776">
    <property type="term" value="P:regulation of immune response"/>
    <property type="evidence" value="ECO:0007669"/>
    <property type="project" value="InterPro"/>
</dbReference>
<evidence type="ECO:0008006" key="4">
    <source>
        <dbReference type="Google" id="ProtNLM"/>
    </source>
</evidence>
<reference evidence="2" key="1">
    <citation type="journal article" date="2022" name="bioRxiv">
        <title>Sequencing and chromosome-scale assembly of the giantPleurodeles waltlgenome.</title>
        <authorList>
            <person name="Brown T."/>
            <person name="Elewa A."/>
            <person name="Iarovenko S."/>
            <person name="Subramanian E."/>
            <person name="Araus A.J."/>
            <person name="Petzold A."/>
            <person name="Susuki M."/>
            <person name="Suzuki K.-i.T."/>
            <person name="Hayashi T."/>
            <person name="Toyoda A."/>
            <person name="Oliveira C."/>
            <person name="Osipova E."/>
            <person name="Leigh N.D."/>
            <person name="Simon A."/>
            <person name="Yun M.H."/>
        </authorList>
    </citation>
    <scope>NUCLEOTIDE SEQUENCE</scope>
    <source>
        <strain evidence="2">20211129_DDA</strain>
        <tissue evidence="2">Liver</tissue>
    </source>
</reference>
<evidence type="ECO:0000256" key="1">
    <source>
        <dbReference type="SAM" id="Phobius"/>
    </source>
</evidence>
<dbReference type="PANTHER" id="PTHR32023:SF2">
    <property type="entry name" value="PILR ALPHA-ASSOCIATED NEURAL PROTEIN"/>
    <property type="match status" value="1"/>
</dbReference>
<dbReference type="AlphaFoldDB" id="A0AAV7P2A0"/>
<dbReference type="InterPro" id="IPR039628">
    <property type="entry name" value="PIANP"/>
</dbReference>
<evidence type="ECO:0000313" key="2">
    <source>
        <dbReference type="EMBL" id="KAJ1122451.1"/>
    </source>
</evidence>
<dbReference type="GO" id="GO:0016020">
    <property type="term" value="C:membrane"/>
    <property type="evidence" value="ECO:0007669"/>
    <property type="project" value="TreeGrafter"/>
</dbReference>
<sequence>MNAGDATMGHAHRHPLLRCYYWTKYQSFQVWTLITTTVVVASSLSCDAAQVSPVPVYSHRDHPPEGDSWALSTGKFTGGAWTVSAPQPAENLKAALLRAVRSHNPLRPEGIPRAEAWHPRWRRQVPRMASSPRSATPSGFEEGQPSSQYPWAIVWGPTVSDEEGMDASSADVGSLHLDFGHVSPRGMVTPFPNSRLRHPDDGLNLKGSPATLKPFLFGPRTEGIDPQLYVTISISVIIVLVATGIILKFCWDRNQKRRNHSAQQNPLQPEDSQQPLTDLSPGALSVFSYSESLKFTPELEALAIQEGKAKVENASRNPVFQLNRIPLVKL</sequence>
<dbReference type="Proteomes" id="UP001066276">
    <property type="component" value="Chromosome 7"/>
</dbReference>
<keyword evidence="1" id="KW-0812">Transmembrane</keyword>
<keyword evidence="3" id="KW-1185">Reference proteome</keyword>
<evidence type="ECO:0000313" key="3">
    <source>
        <dbReference type="Proteomes" id="UP001066276"/>
    </source>
</evidence>
<feature type="transmembrane region" description="Helical" evidence="1">
    <location>
        <begin position="228"/>
        <end position="251"/>
    </location>
</feature>
<gene>
    <name evidence="2" type="ORF">NDU88_000938</name>
</gene>